<proteinExistence type="predicted"/>
<accession>A0A3D8RC44</accession>
<dbReference type="Proteomes" id="UP000256645">
    <property type="component" value="Unassembled WGS sequence"/>
</dbReference>
<reference evidence="2 3" key="1">
    <citation type="journal article" date="2018" name="IMA Fungus">
        <title>IMA Genome-F 9: Draft genome sequence of Annulohypoxylon stygium, Aspergillus mulundensis, Berkeleyomyces basicola (syn. Thielaviopsis basicola), Ceratocystis smalleyi, two Cercospora beticola strains, Coleophoma cylindrospora, Fusarium fracticaudum, Phialophora cf. hyalina, and Morchella septimelata.</title>
        <authorList>
            <person name="Wingfield B.D."/>
            <person name="Bills G.F."/>
            <person name="Dong Y."/>
            <person name="Huang W."/>
            <person name="Nel W.J."/>
            <person name="Swalarsk-Parry B.S."/>
            <person name="Vaghefi N."/>
            <person name="Wilken P.M."/>
            <person name="An Z."/>
            <person name="de Beer Z.W."/>
            <person name="De Vos L."/>
            <person name="Chen L."/>
            <person name="Duong T.A."/>
            <person name="Gao Y."/>
            <person name="Hammerbacher A."/>
            <person name="Kikkert J.R."/>
            <person name="Li Y."/>
            <person name="Li H."/>
            <person name="Li K."/>
            <person name="Li Q."/>
            <person name="Liu X."/>
            <person name="Ma X."/>
            <person name="Naidoo K."/>
            <person name="Pethybridge S.J."/>
            <person name="Sun J."/>
            <person name="Steenkamp E.T."/>
            <person name="van der Nest M.A."/>
            <person name="van Wyk S."/>
            <person name="Wingfield M.J."/>
            <person name="Xiong C."/>
            <person name="Yue Q."/>
            <person name="Zhang X."/>
        </authorList>
    </citation>
    <scope>NUCLEOTIDE SEQUENCE [LARGE SCALE GENOMIC DNA]</scope>
    <source>
        <strain evidence="2 3">BP6252</strain>
    </source>
</reference>
<evidence type="ECO:0000313" key="3">
    <source>
        <dbReference type="Proteomes" id="UP000256645"/>
    </source>
</evidence>
<sequence>MVIGTPDPEPSDAISHPSPFVTKSPEAETLMKTHEGVPQHAVCRTDVDSPRAAPAPFSPCLRPVTRHLTGSGDTPTPGAHLLSSSHLLGLLVPFRPNRPGGWKADADEDT</sequence>
<name>A0A3D8RC44_9HELO</name>
<gene>
    <name evidence="2" type="ORF">BP6252_08089</name>
</gene>
<organism evidence="2 3">
    <name type="scientific">Coleophoma cylindrospora</name>
    <dbReference type="NCBI Taxonomy" id="1849047"/>
    <lineage>
        <taxon>Eukaryota</taxon>
        <taxon>Fungi</taxon>
        <taxon>Dikarya</taxon>
        <taxon>Ascomycota</taxon>
        <taxon>Pezizomycotina</taxon>
        <taxon>Leotiomycetes</taxon>
        <taxon>Helotiales</taxon>
        <taxon>Dermateaceae</taxon>
        <taxon>Coleophoma</taxon>
    </lineage>
</organism>
<dbReference type="EMBL" id="PDLM01000008">
    <property type="protein sequence ID" value="RDW71526.1"/>
    <property type="molecule type" value="Genomic_DNA"/>
</dbReference>
<comment type="caution">
    <text evidence="2">The sequence shown here is derived from an EMBL/GenBank/DDBJ whole genome shotgun (WGS) entry which is preliminary data.</text>
</comment>
<keyword evidence="3" id="KW-1185">Reference proteome</keyword>
<evidence type="ECO:0000256" key="1">
    <source>
        <dbReference type="SAM" id="MobiDB-lite"/>
    </source>
</evidence>
<feature type="region of interest" description="Disordered" evidence="1">
    <location>
        <begin position="1"/>
        <end position="20"/>
    </location>
</feature>
<protein>
    <submittedName>
        <fullName evidence="2">Uncharacterized protein</fullName>
    </submittedName>
</protein>
<dbReference type="AlphaFoldDB" id="A0A3D8RC44"/>
<evidence type="ECO:0000313" key="2">
    <source>
        <dbReference type="EMBL" id="RDW71526.1"/>
    </source>
</evidence>